<evidence type="ECO:0000313" key="3">
    <source>
        <dbReference type="Proteomes" id="UP000199006"/>
    </source>
</evidence>
<dbReference type="AlphaFoldDB" id="A0A1I4LTJ8"/>
<evidence type="ECO:0000256" key="1">
    <source>
        <dbReference type="SAM" id="MobiDB-lite"/>
    </source>
</evidence>
<feature type="compositionally biased region" description="Basic and acidic residues" evidence="1">
    <location>
        <begin position="49"/>
        <end position="58"/>
    </location>
</feature>
<gene>
    <name evidence="2" type="ORF">SAMN02983006_02398</name>
</gene>
<dbReference type="Proteomes" id="UP000199006">
    <property type="component" value="Unassembled WGS sequence"/>
</dbReference>
<dbReference type="STRING" id="29563.SAMN02983006_02398"/>
<name>A0A1I4LTJ8_9FIRM</name>
<accession>A0A1I4LTJ8</accession>
<reference evidence="2 3" key="1">
    <citation type="submission" date="2016-10" db="EMBL/GenBank/DDBJ databases">
        <authorList>
            <person name="de Groot N.N."/>
        </authorList>
    </citation>
    <scope>NUCLEOTIDE SEQUENCE [LARGE SCALE GENOMIC DNA]</scope>
    <source>
        <strain evidence="2 3">ATCC 51327</strain>
    </source>
</reference>
<protein>
    <submittedName>
        <fullName evidence="2">Uncharacterized protein</fullName>
    </submittedName>
</protein>
<sequence>MKIKFKQGLAGPNYNYNPGDQADFDEKQAIRLCEAGIAAPVKIENTEQQVKKPAENSTKKYPHHKGGGYYELSNGETIQGKDEAIAAEKELG</sequence>
<evidence type="ECO:0000313" key="2">
    <source>
        <dbReference type="EMBL" id="SFL93907.1"/>
    </source>
</evidence>
<proteinExistence type="predicted"/>
<dbReference type="RefSeq" id="WP_143070169.1">
    <property type="nucleotide sequence ID" value="NZ_FOTI01000043.1"/>
</dbReference>
<feature type="region of interest" description="Disordered" evidence="1">
    <location>
        <begin position="44"/>
        <end position="74"/>
    </location>
</feature>
<dbReference type="OrthoDB" id="2300838at2"/>
<keyword evidence="3" id="KW-1185">Reference proteome</keyword>
<organism evidence="2 3">
    <name type="scientific">Halanaerobium salsuginis</name>
    <dbReference type="NCBI Taxonomy" id="29563"/>
    <lineage>
        <taxon>Bacteria</taxon>
        <taxon>Bacillati</taxon>
        <taxon>Bacillota</taxon>
        <taxon>Clostridia</taxon>
        <taxon>Halanaerobiales</taxon>
        <taxon>Halanaerobiaceae</taxon>
        <taxon>Halanaerobium</taxon>
    </lineage>
</organism>
<dbReference type="EMBL" id="FOTI01000043">
    <property type="protein sequence ID" value="SFL93907.1"/>
    <property type="molecule type" value="Genomic_DNA"/>
</dbReference>